<keyword evidence="2" id="KW-0732">Signal</keyword>
<proteinExistence type="predicted"/>
<evidence type="ECO:0000313" key="5">
    <source>
        <dbReference type="Proteomes" id="UP001150830"/>
    </source>
</evidence>
<dbReference type="Pfam" id="PF13202">
    <property type="entry name" value="EF-hand_5"/>
    <property type="match status" value="2"/>
</dbReference>
<keyword evidence="5" id="KW-1185">Reference proteome</keyword>
<gene>
    <name evidence="4" type="ORF">OUO13_05045</name>
</gene>
<evidence type="ECO:0000313" key="4">
    <source>
        <dbReference type="EMBL" id="MCY0964545.1"/>
    </source>
</evidence>
<feature type="domain" description="EF-hand" evidence="3">
    <location>
        <begin position="59"/>
        <end position="72"/>
    </location>
</feature>
<sequence>MKKLLTSVLMVSGVLMAAAVQAEDTPPKPPKIPTFGELDTNGDGKISRKEAEADHMLSDRFSKFDENGDGYLVWSEMPAPPAGDKKPKGLASE</sequence>
<dbReference type="EMBL" id="JAPNOA010000018">
    <property type="protein sequence ID" value="MCY0964545.1"/>
    <property type="molecule type" value="Genomic_DNA"/>
</dbReference>
<dbReference type="AlphaFoldDB" id="A0A9X3ECC7"/>
<dbReference type="InterPro" id="IPR011992">
    <property type="entry name" value="EF-hand-dom_pair"/>
</dbReference>
<evidence type="ECO:0000259" key="3">
    <source>
        <dbReference type="Pfam" id="PF13202"/>
    </source>
</evidence>
<evidence type="ECO:0000256" key="2">
    <source>
        <dbReference type="SAM" id="SignalP"/>
    </source>
</evidence>
<feature type="signal peptide" evidence="2">
    <location>
        <begin position="1"/>
        <end position="22"/>
    </location>
</feature>
<dbReference type="InterPro" id="IPR002048">
    <property type="entry name" value="EF_hand_dom"/>
</dbReference>
<feature type="domain" description="EF-hand" evidence="3">
    <location>
        <begin position="34"/>
        <end position="50"/>
    </location>
</feature>
<comment type="caution">
    <text evidence="4">The sequence shown here is derived from an EMBL/GenBank/DDBJ whole genome shotgun (WGS) entry which is preliminary data.</text>
</comment>
<dbReference type="Proteomes" id="UP001150830">
    <property type="component" value="Unassembled WGS sequence"/>
</dbReference>
<name>A0A9X3ECC7_9GAMM</name>
<reference evidence="4" key="1">
    <citation type="submission" date="2022-11" db="EMBL/GenBank/DDBJ databases">
        <title>Parathalassolutuus dongxingensis gen. nov., sp. nov., a novel member of family Oceanospirillaceae isolated from a coastal shrimp pond in Guangxi, China.</title>
        <authorList>
            <person name="Chen H."/>
        </authorList>
    </citation>
    <scope>NUCLEOTIDE SEQUENCE</scope>
    <source>
        <strain evidence="4">G-43</strain>
    </source>
</reference>
<evidence type="ECO:0000256" key="1">
    <source>
        <dbReference type="SAM" id="MobiDB-lite"/>
    </source>
</evidence>
<dbReference type="GO" id="GO:0005509">
    <property type="term" value="F:calcium ion binding"/>
    <property type="evidence" value="ECO:0007669"/>
    <property type="project" value="InterPro"/>
</dbReference>
<accession>A0A9X3ECC7</accession>
<dbReference type="RefSeq" id="WP_283172761.1">
    <property type="nucleotide sequence ID" value="NZ_JAPNOA010000018.1"/>
</dbReference>
<dbReference type="SUPFAM" id="SSF47473">
    <property type="entry name" value="EF-hand"/>
    <property type="match status" value="1"/>
</dbReference>
<organism evidence="4 5">
    <name type="scientific">Parathalassolituus penaei</name>
    <dbReference type="NCBI Taxonomy" id="2997323"/>
    <lineage>
        <taxon>Bacteria</taxon>
        <taxon>Pseudomonadati</taxon>
        <taxon>Pseudomonadota</taxon>
        <taxon>Gammaproteobacteria</taxon>
        <taxon>Oceanospirillales</taxon>
        <taxon>Oceanospirillaceae</taxon>
        <taxon>Parathalassolituus</taxon>
    </lineage>
</organism>
<protein>
    <recommendedName>
        <fullName evidence="3">EF-hand domain-containing protein</fullName>
    </recommendedName>
</protein>
<feature type="region of interest" description="Disordered" evidence="1">
    <location>
        <begin position="72"/>
        <end position="93"/>
    </location>
</feature>
<dbReference type="Gene3D" id="1.10.238.10">
    <property type="entry name" value="EF-hand"/>
    <property type="match status" value="1"/>
</dbReference>
<feature type="region of interest" description="Disordered" evidence="1">
    <location>
        <begin position="22"/>
        <end position="45"/>
    </location>
</feature>
<feature type="chain" id="PRO_5040934092" description="EF-hand domain-containing protein" evidence="2">
    <location>
        <begin position="23"/>
        <end position="93"/>
    </location>
</feature>